<keyword evidence="1" id="KW-1133">Transmembrane helix</keyword>
<dbReference type="PANTHER" id="PTHR43592">
    <property type="entry name" value="CAAX AMINO TERMINAL PROTEASE"/>
    <property type="match status" value="1"/>
</dbReference>
<feature type="transmembrane region" description="Helical" evidence="1">
    <location>
        <begin position="92"/>
        <end position="114"/>
    </location>
</feature>
<dbReference type="GO" id="GO:0004175">
    <property type="term" value="F:endopeptidase activity"/>
    <property type="evidence" value="ECO:0007669"/>
    <property type="project" value="UniProtKB-ARBA"/>
</dbReference>
<sequence>MLLVLGCPYAYAKFVSNDLGTPFHCFHPPNTIYSQLCSPKLRLRCTPFQRHSFKSFCKREEEEEEITPFSQGFSALQEEDSPWESGNVWSNLALYLFTLHIPFSFGGLSVVALFNGQPVIDPQTEALSLLTIQILELSGTLVLLKYTAKPQYKFTNFFKKNNSWSYRNWFLSSALGFGFLALLIFLTSLLADYLYGSKPVSNPIQKEMLLSSGISRVSCVLAYCIVIPLLEEVVYRGFLLTSLSSTMEWPQAVAISSVIFSAIHLSGENFLQLFIIGCLLGCSYSWTGNLYSSIVIHSLYNAFTLVHYYNTTHVVPTRALYAYPAINVSIKGRLRSNFKSVPPTDHRQVSFDALDSTTPSYFKEVGVFVMAGFEQQVKDRAKELKVLLKKGVKIVGDSCKKGWNKVKHIKR</sequence>
<dbReference type="Pfam" id="PF02517">
    <property type="entry name" value="Rce1-like"/>
    <property type="match status" value="1"/>
</dbReference>
<organism evidence="3 4">
    <name type="scientific">Phaseolus angularis</name>
    <name type="common">Azuki bean</name>
    <name type="synonym">Vigna angularis</name>
    <dbReference type="NCBI Taxonomy" id="3914"/>
    <lineage>
        <taxon>Eukaryota</taxon>
        <taxon>Viridiplantae</taxon>
        <taxon>Streptophyta</taxon>
        <taxon>Embryophyta</taxon>
        <taxon>Tracheophyta</taxon>
        <taxon>Spermatophyta</taxon>
        <taxon>Magnoliopsida</taxon>
        <taxon>eudicotyledons</taxon>
        <taxon>Gunneridae</taxon>
        <taxon>Pentapetalae</taxon>
        <taxon>rosids</taxon>
        <taxon>fabids</taxon>
        <taxon>Fabales</taxon>
        <taxon>Fabaceae</taxon>
        <taxon>Papilionoideae</taxon>
        <taxon>50 kb inversion clade</taxon>
        <taxon>NPAAA clade</taxon>
        <taxon>indigoferoid/millettioid clade</taxon>
        <taxon>Phaseoleae</taxon>
        <taxon>Vigna</taxon>
    </lineage>
</organism>
<keyword evidence="1" id="KW-0812">Transmembrane</keyword>
<keyword evidence="1" id="KW-0472">Membrane</keyword>
<feature type="domain" description="CAAX prenyl protease 2/Lysostaphin resistance protein A-like" evidence="2">
    <location>
        <begin position="218"/>
        <end position="303"/>
    </location>
</feature>
<gene>
    <name evidence="3" type="ORF">HKW66_Vig0145550</name>
</gene>
<dbReference type="AlphaFoldDB" id="A0A8T0KD53"/>
<name>A0A8T0KD53_PHAAN</name>
<dbReference type="PANTHER" id="PTHR43592:SF4">
    <property type="entry name" value="CAAX AMINO TERMINAL PROTEASE FAMILY PROTEIN"/>
    <property type="match status" value="1"/>
</dbReference>
<feature type="transmembrane region" description="Helical" evidence="1">
    <location>
        <begin position="168"/>
        <end position="196"/>
    </location>
</feature>
<evidence type="ECO:0000256" key="1">
    <source>
        <dbReference type="SAM" id="Phobius"/>
    </source>
</evidence>
<dbReference type="GO" id="GO:0080120">
    <property type="term" value="P:CAAX-box protein maturation"/>
    <property type="evidence" value="ECO:0007669"/>
    <property type="project" value="UniProtKB-ARBA"/>
</dbReference>
<protein>
    <recommendedName>
        <fullName evidence="2">CAAX prenyl protease 2/Lysostaphin resistance protein A-like domain-containing protein</fullName>
    </recommendedName>
</protein>
<evidence type="ECO:0000259" key="2">
    <source>
        <dbReference type="Pfam" id="PF02517"/>
    </source>
</evidence>
<feature type="transmembrane region" description="Helical" evidence="1">
    <location>
        <begin position="126"/>
        <end position="148"/>
    </location>
</feature>
<evidence type="ECO:0000313" key="3">
    <source>
        <dbReference type="EMBL" id="KAG2397209.1"/>
    </source>
</evidence>
<dbReference type="InterPro" id="IPR003675">
    <property type="entry name" value="Rce1/LyrA-like_dom"/>
</dbReference>
<dbReference type="Proteomes" id="UP000743370">
    <property type="component" value="Unassembled WGS sequence"/>
</dbReference>
<comment type="caution">
    <text evidence="3">The sequence shown here is derived from an EMBL/GenBank/DDBJ whole genome shotgun (WGS) entry which is preliminary data.</text>
</comment>
<evidence type="ECO:0000313" key="4">
    <source>
        <dbReference type="Proteomes" id="UP000743370"/>
    </source>
</evidence>
<dbReference type="EMBL" id="JABFOF010000005">
    <property type="protein sequence ID" value="KAG2397209.1"/>
    <property type="molecule type" value="Genomic_DNA"/>
</dbReference>
<accession>A0A8T0KD53</accession>
<reference evidence="3 4" key="1">
    <citation type="submission" date="2020-05" db="EMBL/GenBank/DDBJ databases">
        <title>Vigna angularis (adzuki bean) Var. LongXiaoDou No. 4 denovo assembly.</title>
        <authorList>
            <person name="Xiang H."/>
        </authorList>
    </citation>
    <scope>NUCLEOTIDE SEQUENCE [LARGE SCALE GENOMIC DNA]</scope>
    <source>
        <tissue evidence="3">Leaf</tissue>
    </source>
</reference>
<proteinExistence type="predicted"/>
<feature type="transmembrane region" description="Helical" evidence="1">
    <location>
        <begin position="273"/>
        <end position="291"/>
    </location>
</feature>